<dbReference type="RefSeq" id="WP_377422346.1">
    <property type="nucleotide sequence ID" value="NZ_JBHSPR010000010.1"/>
</dbReference>
<protein>
    <recommendedName>
        <fullName evidence="3">Ferredoxin</fullName>
    </recommendedName>
</protein>
<evidence type="ECO:0000313" key="1">
    <source>
        <dbReference type="EMBL" id="MFC6017803.1"/>
    </source>
</evidence>
<gene>
    <name evidence="1" type="ORF">ACFP2T_16500</name>
</gene>
<name>A0ABW1K9W3_9ACTN</name>
<organism evidence="1 2">
    <name type="scientific">Plantactinospora solaniradicis</name>
    <dbReference type="NCBI Taxonomy" id="1723736"/>
    <lineage>
        <taxon>Bacteria</taxon>
        <taxon>Bacillati</taxon>
        <taxon>Actinomycetota</taxon>
        <taxon>Actinomycetes</taxon>
        <taxon>Micromonosporales</taxon>
        <taxon>Micromonosporaceae</taxon>
        <taxon>Plantactinospora</taxon>
    </lineage>
</organism>
<accession>A0ABW1K9W3</accession>
<dbReference type="Proteomes" id="UP001596203">
    <property type="component" value="Unassembled WGS sequence"/>
</dbReference>
<evidence type="ECO:0000313" key="2">
    <source>
        <dbReference type="Proteomes" id="UP001596203"/>
    </source>
</evidence>
<sequence>MSTPEPEWSEEDQAWMLALAEYRAGLCPACRRPLRECADPDADGGYTVPSPTRCHATTALLIAQEQYTESPQAGALLFHTERRG</sequence>
<comment type="caution">
    <text evidence="1">The sequence shown here is derived from an EMBL/GenBank/DDBJ whole genome shotgun (WGS) entry which is preliminary data.</text>
</comment>
<keyword evidence="2" id="KW-1185">Reference proteome</keyword>
<dbReference type="EMBL" id="JBHSPR010000010">
    <property type="protein sequence ID" value="MFC6017803.1"/>
    <property type="molecule type" value="Genomic_DNA"/>
</dbReference>
<reference evidence="2" key="1">
    <citation type="journal article" date="2019" name="Int. J. Syst. Evol. Microbiol.">
        <title>The Global Catalogue of Microorganisms (GCM) 10K type strain sequencing project: providing services to taxonomists for standard genome sequencing and annotation.</title>
        <authorList>
            <consortium name="The Broad Institute Genomics Platform"/>
            <consortium name="The Broad Institute Genome Sequencing Center for Infectious Disease"/>
            <person name="Wu L."/>
            <person name="Ma J."/>
        </authorList>
    </citation>
    <scope>NUCLEOTIDE SEQUENCE [LARGE SCALE GENOMIC DNA]</scope>
    <source>
        <strain evidence="2">ZS-35-S2</strain>
    </source>
</reference>
<proteinExistence type="predicted"/>
<evidence type="ECO:0008006" key="3">
    <source>
        <dbReference type="Google" id="ProtNLM"/>
    </source>
</evidence>